<reference evidence="1 2" key="1">
    <citation type="journal article" date="2016" name="Mol. Biol. Evol.">
        <title>Comparative Genomics of Early-Diverging Mushroom-Forming Fungi Provides Insights into the Origins of Lignocellulose Decay Capabilities.</title>
        <authorList>
            <person name="Nagy L.G."/>
            <person name="Riley R."/>
            <person name="Tritt A."/>
            <person name="Adam C."/>
            <person name="Daum C."/>
            <person name="Floudas D."/>
            <person name="Sun H."/>
            <person name="Yadav J.S."/>
            <person name="Pangilinan J."/>
            <person name="Larsson K.H."/>
            <person name="Matsuura K."/>
            <person name="Barry K."/>
            <person name="Labutti K."/>
            <person name="Kuo R."/>
            <person name="Ohm R.A."/>
            <person name="Bhattacharya S.S."/>
            <person name="Shirouzu T."/>
            <person name="Yoshinaga Y."/>
            <person name="Martin F.M."/>
            <person name="Grigoriev I.V."/>
            <person name="Hibbett D.S."/>
        </authorList>
    </citation>
    <scope>NUCLEOTIDE SEQUENCE [LARGE SCALE GENOMIC DNA]</scope>
    <source>
        <strain evidence="1 2">CBS 109695</strain>
    </source>
</reference>
<protein>
    <submittedName>
        <fullName evidence="1">Uncharacterized protein</fullName>
    </submittedName>
</protein>
<dbReference type="Proteomes" id="UP000076532">
    <property type="component" value="Unassembled WGS sequence"/>
</dbReference>
<dbReference type="EMBL" id="KV417740">
    <property type="protein sequence ID" value="KZP07782.1"/>
    <property type="molecule type" value="Genomic_DNA"/>
</dbReference>
<organism evidence="1 2">
    <name type="scientific">Athelia psychrophila</name>
    <dbReference type="NCBI Taxonomy" id="1759441"/>
    <lineage>
        <taxon>Eukaryota</taxon>
        <taxon>Fungi</taxon>
        <taxon>Dikarya</taxon>
        <taxon>Basidiomycota</taxon>
        <taxon>Agaricomycotina</taxon>
        <taxon>Agaricomycetes</taxon>
        <taxon>Agaricomycetidae</taxon>
        <taxon>Atheliales</taxon>
        <taxon>Atheliaceae</taxon>
        <taxon>Athelia</taxon>
    </lineage>
</organism>
<evidence type="ECO:0000313" key="1">
    <source>
        <dbReference type="EMBL" id="KZP07782.1"/>
    </source>
</evidence>
<proteinExistence type="predicted"/>
<dbReference type="AlphaFoldDB" id="A0A165WPC7"/>
<sequence>MPWRNQCNQTPAFPSEKGMEGVVNDDILMNTVDQVNASGTLHGRPLILGGTMPGWAMMSVTRSPNILGMPEASGHLIVRGPRSGTSLSADILYRINLRHSKINAIQPERQTDSPMVKWTMRWTKILFHRRTLNAAAKRKSTYPIQ</sequence>
<keyword evidence="2" id="KW-1185">Reference proteome</keyword>
<gene>
    <name evidence="1" type="ORF">FIBSPDRAFT_939326</name>
</gene>
<evidence type="ECO:0000313" key="2">
    <source>
        <dbReference type="Proteomes" id="UP000076532"/>
    </source>
</evidence>
<accession>A0A165WPC7</accession>
<name>A0A165WPC7_9AGAM</name>